<evidence type="ECO:0000259" key="9">
    <source>
        <dbReference type="PROSITE" id="PS50111"/>
    </source>
</evidence>
<evidence type="ECO:0000256" key="8">
    <source>
        <dbReference type="SAM" id="SignalP"/>
    </source>
</evidence>
<keyword evidence="7" id="KW-0472">Membrane</keyword>
<dbReference type="RefSeq" id="WP_162392616.1">
    <property type="nucleotide sequence ID" value="NZ_JAABOZ010000002.1"/>
</dbReference>
<dbReference type="Gene3D" id="1.10.287.950">
    <property type="entry name" value="Methyl-accepting chemotaxis protein"/>
    <property type="match status" value="1"/>
</dbReference>
<dbReference type="Pfam" id="PF00672">
    <property type="entry name" value="HAMP"/>
    <property type="match status" value="1"/>
</dbReference>
<dbReference type="Pfam" id="PF00015">
    <property type="entry name" value="MCPsignal"/>
    <property type="match status" value="1"/>
</dbReference>
<feature type="region of interest" description="Disordered" evidence="6">
    <location>
        <begin position="245"/>
        <end position="264"/>
    </location>
</feature>
<evidence type="ECO:0000256" key="2">
    <source>
        <dbReference type="ARBA" id="ARBA00022989"/>
    </source>
</evidence>
<evidence type="ECO:0000259" key="10">
    <source>
        <dbReference type="PROSITE" id="PS50885"/>
    </source>
</evidence>
<dbReference type="SMART" id="SM00304">
    <property type="entry name" value="HAMP"/>
    <property type="match status" value="1"/>
</dbReference>
<sequence>MLLVLVVSACAIVPMAGLGATAWSRSNHDWLENSGQLLQSEARSAINKIDRNLFERYGDVQAFAFNPDASGPPPTVSAAADFYSTNYGIYDLLVVLDLDGRVVAGNTVTGDGAPVDARALTDADLSDRAWLAEVAALPAGKTYVQEPEVDPLVVAATGRREATLLYAAPVFAADGTVSRIWVNWASVPRIVGQIVDEQVAGLADRSLDVHAQLLRGDGVVLLGSGAGGQLDLLAAGSPAAAAIADGRSGHGSDDGGPDGTGGSAQVRGWAASEGALGFAGYGWGVVLSEDAGSAVAPATGLLGFIVFTVLVVAAVAVVVALLVARALSRPLDRAVGALGDVADGDLRTRLTETGTSEMRALARSVNRSLDDVGAALGAVRSRTGELAGASARLTEVFDTVARDASRGTAVATTASTATQAVLDNVRTVADGAEQMGRSIRQIAHNAAQAAQAGAEAVDVATATRGTVAQLDVSTQEIGDVVRLITTIAGQTNLLALNATIEAERAGDAGLGFGVVADEVKQLAQETARATEDIVRRVAAIRSGTADAAAAIDDIAAVVGRVNDFQQTIASAVEEQSATTTVMSRNVNEAAVGTAGVSGDVRTVAEAAASTARSTESIRRTAADLAAITDELRSLTDRFQLP</sequence>
<dbReference type="Gene3D" id="3.30.450.20">
    <property type="entry name" value="PAS domain"/>
    <property type="match status" value="1"/>
</dbReference>
<feature type="domain" description="HAMP" evidence="10">
    <location>
        <begin position="325"/>
        <end position="377"/>
    </location>
</feature>
<name>A0A7K3WAZ4_9ACTN</name>
<dbReference type="EMBL" id="JAAGWK010000009">
    <property type="protein sequence ID" value="NEL53632.1"/>
    <property type="molecule type" value="Genomic_DNA"/>
</dbReference>
<dbReference type="PROSITE" id="PS50111">
    <property type="entry name" value="CHEMOTAXIS_TRANSDUC_2"/>
    <property type="match status" value="1"/>
</dbReference>
<keyword evidence="1 7" id="KW-0812">Transmembrane</keyword>
<dbReference type="InterPro" id="IPR004089">
    <property type="entry name" value="MCPsignal_dom"/>
</dbReference>
<dbReference type="PROSITE" id="PS50885">
    <property type="entry name" value="HAMP"/>
    <property type="match status" value="1"/>
</dbReference>
<keyword evidence="3 5" id="KW-0807">Transducer</keyword>
<comment type="similarity">
    <text evidence="4">Belongs to the methyl-accepting chemotaxis (MCP) protein family.</text>
</comment>
<dbReference type="SMART" id="SM00283">
    <property type="entry name" value="MA"/>
    <property type="match status" value="1"/>
</dbReference>
<evidence type="ECO:0000256" key="3">
    <source>
        <dbReference type="ARBA" id="ARBA00023224"/>
    </source>
</evidence>
<dbReference type="PANTHER" id="PTHR32089">
    <property type="entry name" value="METHYL-ACCEPTING CHEMOTAXIS PROTEIN MCPB"/>
    <property type="match status" value="1"/>
</dbReference>
<evidence type="ECO:0000256" key="7">
    <source>
        <dbReference type="SAM" id="Phobius"/>
    </source>
</evidence>
<feature type="signal peptide" evidence="8">
    <location>
        <begin position="1"/>
        <end position="16"/>
    </location>
</feature>
<feature type="chain" id="PRO_5038625928" evidence="8">
    <location>
        <begin position="17"/>
        <end position="641"/>
    </location>
</feature>
<evidence type="ECO:0000313" key="12">
    <source>
        <dbReference type="Proteomes" id="UP000470470"/>
    </source>
</evidence>
<keyword evidence="2 7" id="KW-1133">Transmembrane helix</keyword>
<comment type="caution">
    <text evidence="11">The sequence shown here is derived from an EMBL/GenBank/DDBJ whole genome shotgun (WGS) entry which is preliminary data.</text>
</comment>
<evidence type="ECO:0000313" key="11">
    <source>
        <dbReference type="EMBL" id="NEL53632.1"/>
    </source>
</evidence>
<accession>A0A7K3WAZ4</accession>
<evidence type="ECO:0000256" key="4">
    <source>
        <dbReference type="ARBA" id="ARBA00029447"/>
    </source>
</evidence>
<keyword evidence="8" id="KW-0732">Signal</keyword>
<dbReference type="InterPro" id="IPR003660">
    <property type="entry name" value="HAMP_dom"/>
</dbReference>
<dbReference type="CDD" id="cd06225">
    <property type="entry name" value="HAMP"/>
    <property type="match status" value="1"/>
</dbReference>
<dbReference type="SUPFAM" id="SSF58104">
    <property type="entry name" value="Methyl-accepting chemotaxis protein (MCP) signaling domain"/>
    <property type="match status" value="1"/>
</dbReference>
<evidence type="ECO:0000256" key="6">
    <source>
        <dbReference type="SAM" id="MobiDB-lite"/>
    </source>
</evidence>
<protein>
    <submittedName>
        <fullName evidence="11">HAMP domain-containing protein</fullName>
    </submittedName>
</protein>
<evidence type="ECO:0000256" key="5">
    <source>
        <dbReference type="PROSITE-ProRule" id="PRU00284"/>
    </source>
</evidence>
<proteinExistence type="inferred from homology"/>
<dbReference type="AlphaFoldDB" id="A0A7K3WAZ4"/>
<organism evidence="11 12">
    <name type="scientific">Goekera deserti</name>
    <dbReference type="NCBI Taxonomy" id="2497753"/>
    <lineage>
        <taxon>Bacteria</taxon>
        <taxon>Bacillati</taxon>
        <taxon>Actinomycetota</taxon>
        <taxon>Actinomycetes</taxon>
        <taxon>Geodermatophilales</taxon>
        <taxon>Geodermatophilaceae</taxon>
        <taxon>Goekera</taxon>
    </lineage>
</organism>
<evidence type="ECO:0000256" key="1">
    <source>
        <dbReference type="ARBA" id="ARBA00022692"/>
    </source>
</evidence>
<reference evidence="11 12" key="1">
    <citation type="submission" date="2020-02" db="EMBL/GenBank/DDBJ databases">
        <title>The whole genome sequence of CPCC 205119.</title>
        <authorList>
            <person name="Jiang Z."/>
        </authorList>
    </citation>
    <scope>NUCLEOTIDE SEQUENCE [LARGE SCALE GENOMIC DNA]</scope>
    <source>
        <strain evidence="11 12">CPCC 205119</strain>
    </source>
</reference>
<dbReference type="Proteomes" id="UP000470470">
    <property type="component" value="Unassembled WGS sequence"/>
</dbReference>
<dbReference type="PANTHER" id="PTHR32089:SF112">
    <property type="entry name" value="LYSOZYME-LIKE PROTEIN-RELATED"/>
    <property type="match status" value="1"/>
</dbReference>
<feature type="transmembrane region" description="Helical" evidence="7">
    <location>
        <begin position="301"/>
        <end position="324"/>
    </location>
</feature>
<keyword evidence="12" id="KW-1185">Reference proteome</keyword>
<dbReference type="GO" id="GO:0007165">
    <property type="term" value="P:signal transduction"/>
    <property type="evidence" value="ECO:0007669"/>
    <property type="project" value="UniProtKB-KW"/>
</dbReference>
<dbReference type="GO" id="GO:0016020">
    <property type="term" value="C:membrane"/>
    <property type="evidence" value="ECO:0007669"/>
    <property type="project" value="InterPro"/>
</dbReference>
<gene>
    <name evidence="11" type="ORF">G1H19_06385</name>
</gene>
<feature type="domain" description="Methyl-accepting transducer" evidence="9">
    <location>
        <begin position="382"/>
        <end position="625"/>
    </location>
</feature>